<dbReference type="SUPFAM" id="SSF53448">
    <property type="entry name" value="Nucleotide-diphospho-sugar transferases"/>
    <property type="match status" value="1"/>
</dbReference>
<keyword evidence="12" id="KW-1185">Reference proteome</keyword>
<keyword evidence="4" id="KW-0808">Transferase</keyword>
<evidence type="ECO:0000256" key="6">
    <source>
        <dbReference type="ARBA" id="ARBA00022989"/>
    </source>
</evidence>
<keyword evidence="2" id="KW-1003">Cell membrane</keyword>
<evidence type="ECO:0000256" key="2">
    <source>
        <dbReference type="ARBA" id="ARBA00022475"/>
    </source>
</evidence>
<accession>A0A8J7F9W7</accession>
<dbReference type="InterPro" id="IPR050256">
    <property type="entry name" value="Glycosyltransferase_2"/>
</dbReference>
<dbReference type="FunFam" id="3.90.550.10:FF:000079">
    <property type="entry name" value="Probable glycosyl transferase"/>
    <property type="match status" value="1"/>
</dbReference>
<evidence type="ECO:0000313" key="11">
    <source>
        <dbReference type="EMBL" id="MBE9396019.1"/>
    </source>
</evidence>
<keyword evidence="7 9" id="KW-0472">Membrane</keyword>
<evidence type="ECO:0000256" key="9">
    <source>
        <dbReference type="SAM" id="Phobius"/>
    </source>
</evidence>
<proteinExistence type="inferred from homology"/>
<comment type="subcellular location">
    <subcellularLocation>
        <location evidence="1">Cell membrane</location>
        <topology evidence="1">Multi-pass membrane protein</topology>
    </subcellularLocation>
</comment>
<name>A0A8J7F9W7_9GAMM</name>
<dbReference type="RefSeq" id="WP_193951563.1">
    <property type="nucleotide sequence ID" value="NZ_JADEYS010000001.1"/>
</dbReference>
<feature type="transmembrane region" description="Helical" evidence="9">
    <location>
        <begin position="228"/>
        <end position="249"/>
    </location>
</feature>
<feature type="transmembrane region" description="Helical" evidence="9">
    <location>
        <begin position="261"/>
        <end position="286"/>
    </location>
</feature>
<feature type="domain" description="Glycosyltransferase 2-like" evidence="10">
    <location>
        <begin position="4"/>
        <end position="166"/>
    </location>
</feature>
<evidence type="ECO:0000256" key="3">
    <source>
        <dbReference type="ARBA" id="ARBA00022676"/>
    </source>
</evidence>
<evidence type="ECO:0000256" key="8">
    <source>
        <dbReference type="ARBA" id="ARBA00038152"/>
    </source>
</evidence>
<evidence type="ECO:0000256" key="5">
    <source>
        <dbReference type="ARBA" id="ARBA00022692"/>
    </source>
</evidence>
<comment type="caution">
    <text evidence="11">The sequence shown here is derived from an EMBL/GenBank/DDBJ whole genome shotgun (WGS) entry which is preliminary data.</text>
</comment>
<dbReference type="CDD" id="cd04187">
    <property type="entry name" value="DPM1_like_bac"/>
    <property type="match status" value="1"/>
</dbReference>
<dbReference type="Pfam" id="PF00535">
    <property type="entry name" value="Glycos_transf_2"/>
    <property type="match status" value="1"/>
</dbReference>
<dbReference type="AlphaFoldDB" id="A0A8J7F9W7"/>
<protein>
    <submittedName>
        <fullName evidence="11">Glycosyltransferase family 2 protein</fullName>
    </submittedName>
</protein>
<dbReference type="EMBL" id="JADEYS010000001">
    <property type="protein sequence ID" value="MBE9396019.1"/>
    <property type="molecule type" value="Genomic_DNA"/>
</dbReference>
<comment type="similarity">
    <text evidence="8">Belongs to the glycosyltransferase 2 family. GtrB subfamily.</text>
</comment>
<dbReference type="Proteomes" id="UP000640333">
    <property type="component" value="Unassembled WGS sequence"/>
</dbReference>
<sequence length="311" mass="35334">MKLSIVAPFHNEEENVDEFFNRVLPIIRAESDSIEVVCVNDGSSDTTLAQLRGWREKEPVIRVVNLSRNFGKENALTAGLDHATGDVIIPMDSDLQDPPELIPQMIEKWREGYDVVYARRTVRNTDTLAKRMTAVWYYRLFNFIADRPIPDNTGDFRLMDKKVLGEVKKLGESARFMKGLFSWVGFRCTAVEYERPPRHDGKESLNFRNLWRLALDGITAFSTVPLKIWSYIGMGVAGIAFLYGLVIIFKTLILGIDVPGYASIMVIVLFLGGVQLLSLGVIGEYVGRIYLEVKKRPHYIVDPEDEQGSRR</sequence>
<evidence type="ECO:0000256" key="7">
    <source>
        <dbReference type="ARBA" id="ARBA00023136"/>
    </source>
</evidence>
<evidence type="ECO:0000313" key="12">
    <source>
        <dbReference type="Proteomes" id="UP000640333"/>
    </source>
</evidence>
<dbReference type="PANTHER" id="PTHR48090">
    <property type="entry name" value="UNDECAPRENYL-PHOSPHATE 4-DEOXY-4-FORMAMIDO-L-ARABINOSE TRANSFERASE-RELATED"/>
    <property type="match status" value="1"/>
</dbReference>
<dbReference type="Gene3D" id="3.90.550.10">
    <property type="entry name" value="Spore Coat Polysaccharide Biosynthesis Protein SpsA, Chain A"/>
    <property type="match status" value="1"/>
</dbReference>
<dbReference type="PANTHER" id="PTHR48090:SF1">
    <property type="entry name" value="PROPHAGE BACTOPRENOL GLUCOSYL TRANSFERASE HOMOLOG"/>
    <property type="match status" value="1"/>
</dbReference>
<evidence type="ECO:0000256" key="4">
    <source>
        <dbReference type="ARBA" id="ARBA00022679"/>
    </source>
</evidence>
<keyword evidence="3" id="KW-0328">Glycosyltransferase</keyword>
<keyword evidence="5 9" id="KW-0812">Transmembrane</keyword>
<dbReference type="InterPro" id="IPR001173">
    <property type="entry name" value="Glyco_trans_2-like"/>
</dbReference>
<gene>
    <name evidence="11" type="ORF">IOQ59_01955</name>
</gene>
<evidence type="ECO:0000256" key="1">
    <source>
        <dbReference type="ARBA" id="ARBA00004651"/>
    </source>
</evidence>
<dbReference type="InterPro" id="IPR029044">
    <property type="entry name" value="Nucleotide-diphossugar_trans"/>
</dbReference>
<keyword evidence="6 9" id="KW-1133">Transmembrane helix</keyword>
<dbReference type="GO" id="GO:0016757">
    <property type="term" value="F:glycosyltransferase activity"/>
    <property type="evidence" value="ECO:0007669"/>
    <property type="project" value="UniProtKB-KW"/>
</dbReference>
<evidence type="ECO:0000259" key="10">
    <source>
        <dbReference type="Pfam" id="PF00535"/>
    </source>
</evidence>
<dbReference type="GO" id="GO:0005886">
    <property type="term" value="C:plasma membrane"/>
    <property type="evidence" value="ECO:0007669"/>
    <property type="project" value="UniProtKB-SubCell"/>
</dbReference>
<reference evidence="11" key="1">
    <citation type="submission" date="2020-10" db="EMBL/GenBank/DDBJ databases">
        <title>Bacterium isolated from coastal waters sediment.</title>
        <authorList>
            <person name="Chen R.-J."/>
            <person name="Lu D.-C."/>
            <person name="Zhu K.-L."/>
            <person name="Du Z.-J."/>
        </authorList>
    </citation>
    <scope>NUCLEOTIDE SEQUENCE</scope>
    <source>
        <strain evidence="11">N1Y112</strain>
    </source>
</reference>
<organism evidence="11 12">
    <name type="scientific">Pontibacterium sinense</name>
    <dbReference type="NCBI Taxonomy" id="2781979"/>
    <lineage>
        <taxon>Bacteria</taxon>
        <taxon>Pseudomonadati</taxon>
        <taxon>Pseudomonadota</taxon>
        <taxon>Gammaproteobacteria</taxon>
        <taxon>Oceanospirillales</taxon>
        <taxon>Oceanospirillaceae</taxon>
        <taxon>Pontibacterium</taxon>
    </lineage>
</organism>